<dbReference type="Proteomes" id="UP000322139">
    <property type="component" value="Unassembled WGS sequence"/>
</dbReference>
<dbReference type="Pfam" id="PF13315">
    <property type="entry name" value="DUF4085"/>
    <property type="match status" value="1"/>
</dbReference>
<organism evidence="1 2">
    <name type="scientific">Bacillus infantis</name>
    <dbReference type="NCBI Taxonomy" id="324767"/>
    <lineage>
        <taxon>Bacteria</taxon>
        <taxon>Bacillati</taxon>
        <taxon>Bacillota</taxon>
        <taxon>Bacilli</taxon>
        <taxon>Bacillales</taxon>
        <taxon>Bacillaceae</taxon>
        <taxon>Bacillus</taxon>
    </lineage>
</organism>
<sequence>MWNLTTQAKEAFLKHNLLPIPETDSDWESALREAEEEGEDLHSRREEELKDIKAELLTVLPSRFVPYVENGTLNQPSLPKSVREDYLQWMRNSDREFEQVLDAAHEQTTQAAAHLSPAVQEMFAESLHDAIIERIERENGNLHLYINTESGFSTKPYIHFTFHNITEEEAAEQLQTGQWLIYYELQKTAAGFAFRVLFECPDAQWTIYMKDLTVQFFYRPVLYTRLKDEGKLEDMPLGEYIAQLAQGHRYWLAAPDVLSEISSLGEPLLLSGGKLEIDPKNTVVTTSSGQYTYPLEAYNPIGFIYTDIDEDPYAHLKEPVPPEELEAAIFSGIPEQQVRAWNTIYTSPEEHAETINLIMEKLEFTEENEMMLFVYANYFYKAGVLSEDNMKKYGELIDHE</sequence>
<reference evidence="1 2" key="1">
    <citation type="submission" date="2019-08" db="EMBL/GenBank/DDBJ databases">
        <title>Bacillus genomes from the desert of Cuatro Cienegas, Coahuila.</title>
        <authorList>
            <person name="Olmedo-Alvarez G."/>
        </authorList>
    </citation>
    <scope>NUCLEOTIDE SEQUENCE [LARGE SCALE GENOMIC DNA]</scope>
    <source>
        <strain evidence="1 2">CH446_14T</strain>
    </source>
</reference>
<dbReference type="AlphaFoldDB" id="A0A5D4RB66"/>
<evidence type="ECO:0000313" key="1">
    <source>
        <dbReference type="EMBL" id="TYS48627.1"/>
    </source>
</evidence>
<proteinExistence type="predicted"/>
<comment type="caution">
    <text evidence="1">The sequence shown here is derived from an EMBL/GenBank/DDBJ whole genome shotgun (WGS) entry which is preliminary data.</text>
</comment>
<dbReference type="InterPro" id="IPR025144">
    <property type="entry name" value="DUF4085"/>
</dbReference>
<name>A0A5D4RB66_9BACI</name>
<protein>
    <submittedName>
        <fullName evidence="1">DUF4085 family protein</fullName>
    </submittedName>
</protein>
<dbReference type="RefSeq" id="WP_148974799.1">
    <property type="nucleotide sequence ID" value="NZ_VTER01000005.1"/>
</dbReference>
<gene>
    <name evidence="1" type="ORF">FZD51_10950</name>
</gene>
<dbReference type="EMBL" id="VTER01000005">
    <property type="protein sequence ID" value="TYS48627.1"/>
    <property type="molecule type" value="Genomic_DNA"/>
</dbReference>
<accession>A0A5D4RB66</accession>
<evidence type="ECO:0000313" key="2">
    <source>
        <dbReference type="Proteomes" id="UP000322139"/>
    </source>
</evidence>